<name>A0A0H3B1S3_YERPY</name>
<dbReference type="PATRIC" id="fig|502800.11.peg.1401"/>
<dbReference type="AlphaFoldDB" id="A0A0H3B1S3"/>
<dbReference type="EMBL" id="CP000950">
    <property type="protein sequence ID" value="ACA67077.1"/>
    <property type="molecule type" value="Genomic_DNA"/>
</dbReference>
<gene>
    <name evidence="1" type="ordered locus">YPK_0776</name>
</gene>
<dbReference type="InterPro" id="IPR029078">
    <property type="entry name" value="Imm44"/>
</dbReference>
<dbReference type="Pfam" id="PF15571">
    <property type="entry name" value="Imm44"/>
    <property type="match status" value="1"/>
</dbReference>
<organism evidence="1">
    <name type="scientific">Yersinia pseudotuberculosis serotype O:3 (strain YPIII)</name>
    <dbReference type="NCBI Taxonomy" id="502800"/>
    <lineage>
        <taxon>Bacteria</taxon>
        <taxon>Pseudomonadati</taxon>
        <taxon>Pseudomonadota</taxon>
        <taxon>Gammaproteobacteria</taxon>
        <taxon>Enterobacterales</taxon>
        <taxon>Yersiniaceae</taxon>
        <taxon>Yersinia</taxon>
    </lineage>
</organism>
<proteinExistence type="predicted"/>
<protein>
    <submittedName>
        <fullName evidence="1">Uncharacterized protein</fullName>
    </submittedName>
</protein>
<reference evidence="1" key="1">
    <citation type="submission" date="2008-02" db="EMBL/GenBank/DDBJ databases">
        <title>Complete sequence of Yersinia pseudotuberculosis YPIII.</title>
        <authorList>
            <consortium name="US DOE Joint Genome Institute"/>
            <person name="Challacombe J.F."/>
            <person name="Bruce D."/>
            <person name="Detter J.C."/>
            <person name="Green L."/>
            <person name="Land M."/>
            <person name="Munk C."/>
            <person name="Lindler L.E."/>
            <person name="Nikolich M.P."/>
            <person name="Brettin T."/>
        </authorList>
    </citation>
    <scope>NUCLEOTIDE SEQUENCE</scope>
    <source>
        <strain evidence="1">YPIII</strain>
    </source>
</reference>
<dbReference type="KEGG" id="ypy:YPK_0776"/>
<sequence length="128" mass="15180">MKLWISGEIDENVSVFHRETRQFIEKELNEKLENINFSNNYEKWALVAMINKDVDWAGEVVKRHIKRKVLEFRLKIDHNEFLNGNFSQRANLFLDALQRSIDKMENLGISLEDRNKLYGILVSIKSEL</sequence>
<dbReference type="RefSeq" id="WP_012303623.1">
    <property type="nucleotide sequence ID" value="NZ_CP009792.1"/>
</dbReference>
<evidence type="ECO:0000313" key="1">
    <source>
        <dbReference type="EMBL" id="ACA67077.1"/>
    </source>
</evidence>
<accession>A0A0H3B1S3</accession>